<sequence length="263" mass="30784">MIISSPQEAQIQVRFFEDIYKSKIEKLPFLRDVDIDHGRKVLNTEAECDKYIALYGGHHFHKLYAAFPSTNFQYTEGKSVEIIDWGCGQALATCVLIDYLIEKRISPRIESITLIEPSSIALCRGYSFVRQILQPAFSNNSLIQTVNKYIDNLNSSDFVSSSSNIKIHLFSNILDVEAFDLTKLYQLIINYFEGFNRIICISPYHNAKNYRIDTFYNLFNEYPRAKKSFYSDEAISQEIFYENTGKFQRREIKRYERQFSIKL</sequence>
<name>A0ABR8EWV5_NOSLI</name>
<dbReference type="Proteomes" id="UP000604661">
    <property type="component" value="Unassembled WGS sequence"/>
</dbReference>
<reference evidence="1 2" key="1">
    <citation type="journal article" date="2020" name="ISME J.">
        <title>Comparative genomics reveals insights into cyanobacterial evolution and habitat adaptation.</title>
        <authorList>
            <person name="Chen M.Y."/>
            <person name="Teng W.K."/>
            <person name="Zhao L."/>
            <person name="Hu C.X."/>
            <person name="Zhou Y.K."/>
            <person name="Han B.P."/>
            <person name="Song L.R."/>
            <person name="Shu W.S."/>
        </authorList>
    </citation>
    <scope>NUCLEOTIDE SEQUENCE [LARGE SCALE GENOMIC DNA]</scope>
    <source>
        <strain evidence="1 2">FACHB-391</strain>
    </source>
</reference>
<evidence type="ECO:0008006" key="3">
    <source>
        <dbReference type="Google" id="ProtNLM"/>
    </source>
</evidence>
<accession>A0ABR8EWV5</accession>
<organism evidence="1 2">
    <name type="scientific">Nostoc linckia FACHB-391</name>
    <dbReference type="NCBI Taxonomy" id="2692906"/>
    <lineage>
        <taxon>Bacteria</taxon>
        <taxon>Bacillati</taxon>
        <taxon>Cyanobacteriota</taxon>
        <taxon>Cyanophyceae</taxon>
        <taxon>Nostocales</taxon>
        <taxon>Nostocaceae</taxon>
        <taxon>Nostoc</taxon>
    </lineage>
</organism>
<dbReference type="EMBL" id="JACJTE010000014">
    <property type="protein sequence ID" value="MBD2561876.1"/>
    <property type="molecule type" value="Genomic_DNA"/>
</dbReference>
<comment type="caution">
    <text evidence="1">The sequence shown here is derived from an EMBL/GenBank/DDBJ whole genome shotgun (WGS) entry which is preliminary data.</text>
</comment>
<dbReference type="RefSeq" id="WP_190889892.1">
    <property type="nucleotide sequence ID" value="NZ_JACJTE010000014.1"/>
</dbReference>
<protein>
    <recommendedName>
        <fullName evidence="3">Methyltransferase domain-containing protein</fullName>
    </recommendedName>
</protein>
<gene>
    <name evidence="1" type="ORF">H6G95_14880</name>
</gene>
<proteinExistence type="predicted"/>
<keyword evidence="2" id="KW-1185">Reference proteome</keyword>
<evidence type="ECO:0000313" key="2">
    <source>
        <dbReference type="Proteomes" id="UP000604661"/>
    </source>
</evidence>
<evidence type="ECO:0000313" key="1">
    <source>
        <dbReference type="EMBL" id="MBD2561876.1"/>
    </source>
</evidence>